<keyword evidence="1" id="KW-0378">Hydrolase</keyword>
<dbReference type="SMART" id="SM00855">
    <property type="entry name" value="PGAM"/>
    <property type="match status" value="1"/>
</dbReference>
<proteinExistence type="predicted"/>
<dbReference type="GO" id="GO:0016787">
    <property type="term" value="F:hydrolase activity"/>
    <property type="evidence" value="ECO:0007669"/>
    <property type="project" value="UniProtKB-KW"/>
</dbReference>
<protein>
    <submittedName>
        <fullName evidence="1">Phosphohistidine phosphatase</fullName>
        <ecNumber evidence="1">3.1.3.-</ecNumber>
    </submittedName>
</protein>
<name>A0A7Z0D425_9MICO</name>
<dbReference type="EC" id="3.1.3.-" evidence="1"/>
<dbReference type="AlphaFoldDB" id="A0A7Z0D425"/>
<gene>
    <name evidence="1" type="ORF">BJY26_002810</name>
</gene>
<comment type="caution">
    <text evidence="1">The sequence shown here is derived from an EMBL/GenBank/DDBJ whole genome shotgun (WGS) entry which is preliminary data.</text>
</comment>
<keyword evidence="2" id="KW-1185">Reference proteome</keyword>
<organism evidence="1 2">
    <name type="scientific">Spelaeicoccus albus</name>
    <dbReference type="NCBI Taxonomy" id="1280376"/>
    <lineage>
        <taxon>Bacteria</taxon>
        <taxon>Bacillati</taxon>
        <taxon>Actinomycetota</taxon>
        <taxon>Actinomycetes</taxon>
        <taxon>Micrococcales</taxon>
        <taxon>Brevibacteriaceae</taxon>
        <taxon>Spelaeicoccus</taxon>
    </lineage>
</organism>
<dbReference type="CDD" id="cd07040">
    <property type="entry name" value="HP"/>
    <property type="match status" value="1"/>
</dbReference>
<sequence>MAADSTERVLLVMRHAHAEPATGSPDHARRLTDAGRDEAARIGRQLAPRHVPDVALTSSAVRAVRTAEEVIAGSESRAEVHSTEELYLASGDGLLDAVHGLNPDARTALLVGHQPILQEFALALADEESDPSYIAAISEHFRPATVALFRYDGLWGEMEFGEAELFDVLTA</sequence>
<dbReference type="InterPro" id="IPR029033">
    <property type="entry name" value="His_PPase_superfam"/>
</dbReference>
<dbReference type="Proteomes" id="UP000539111">
    <property type="component" value="Unassembled WGS sequence"/>
</dbReference>
<dbReference type="SUPFAM" id="SSF53254">
    <property type="entry name" value="Phosphoglycerate mutase-like"/>
    <property type="match status" value="1"/>
</dbReference>
<dbReference type="EMBL" id="JACBZP010000001">
    <property type="protein sequence ID" value="NYI68504.1"/>
    <property type="molecule type" value="Genomic_DNA"/>
</dbReference>
<accession>A0A7Z0D425</accession>
<dbReference type="RefSeq" id="WP_179428845.1">
    <property type="nucleotide sequence ID" value="NZ_JACBZP010000001.1"/>
</dbReference>
<evidence type="ECO:0000313" key="1">
    <source>
        <dbReference type="EMBL" id="NYI68504.1"/>
    </source>
</evidence>
<evidence type="ECO:0000313" key="2">
    <source>
        <dbReference type="Proteomes" id="UP000539111"/>
    </source>
</evidence>
<dbReference type="InterPro" id="IPR013078">
    <property type="entry name" value="His_Pase_superF_clade-1"/>
</dbReference>
<reference evidence="1 2" key="1">
    <citation type="submission" date="2020-07" db="EMBL/GenBank/DDBJ databases">
        <title>Sequencing the genomes of 1000 actinobacteria strains.</title>
        <authorList>
            <person name="Klenk H.-P."/>
        </authorList>
    </citation>
    <scope>NUCLEOTIDE SEQUENCE [LARGE SCALE GENOMIC DNA]</scope>
    <source>
        <strain evidence="1 2">DSM 26341</strain>
    </source>
</reference>
<dbReference type="Pfam" id="PF00300">
    <property type="entry name" value="His_Phos_1"/>
    <property type="match status" value="1"/>
</dbReference>
<dbReference type="Gene3D" id="3.40.50.1240">
    <property type="entry name" value="Phosphoglycerate mutase-like"/>
    <property type="match status" value="1"/>
</dbReference>